<accession>D1AA42</accession>
<proteinExistence type="predicted"/>
<dbReference type="Proteomes" id="UP000001918">
    <property type="component" value="Chromosome"/>
</dbReference>
<dbReference type="Pfam" id="PF19993">
    <property type="entry name" value="DO-GTPase2"/>
    <property type="match status" value="1"/>
</dbReference>
<gene>
    <name evidence="2" type="ordered locus">Tcur_1397</name>
</gene>
<organism evidence="2 3">
    <name type="scientific">Thermomonospora curvata (strain ATCC 19995 / DSM 43183 / JCM 3096 / KCTC 9072 / NBRC 15933 / NCIMB 10081 / Henssen B9)</name>
    <dbReference type="NCBI Taxonomy" id="471852"/>
    <lineage>
        <taxon>Bacteria</taxon>
        <taxon>Bacillati</taxon>
        <taxon>Actinomycetota</taxon>
        <taxon>Actinomycetes</taxon>
        <taxon>Streptosporangiales</taxon>
        <taxon>Thermomonosporaceae</taxon>
        <taxon>Thermomonospora</taxon>
    </lineage>
</organism>
<dbReference type="STRING" id="471852.Tcur_1397"/>
<dbReference type="EMBL" id="CP001738">
    <property type="protein sequence ID" value="ACY96978.1"/>
    <property type="molecule type" value="Genomic_DNA"/>
</dbReference>
<dbReference type="KEGG" id="tcu:Tcur_1397"/>
<name>D1AA42_THECD</name>
<dbReference type="RefSeq" id="WP_012851762.1">
    <property type="nucleotide sequence ID" value="NC_013510.1"/>
</dbReference>
<evidence type="ECO:0000313" key="3">
    <source>
        <dbReference type="Proteomes" id="UP000001918"/>
    </source>
</evidence>
<dbReference type="OrthoDB" id="143162at2"/>
<sequence>MPSLFSASRRLICPYCYLPFQPREIKFRCTGLRGPAGEGCERKRDEKQEQYFGLVKPLPPAFSAKGERMAARCPHCRGETTQRICPHCHSLLPVHFDRVDNKMIAMVGAKATGKTVYMTVLLHELMHSVGRRFNAAVVGSDDHTRAEFSRRYEKTLYRERMLPGTTRTARAEPRRPLVFKVTLDEQRRLRRSRNRDTITSFFDTAGEDLTSRESVELNVRYLAAADGIILLLDPLQMRGARKLARPGTPLPVLDEHTDSPVNVLARVTDLLYQAQQRSPQSRVPTPIAVAFSKIDALRHTFSADSPLLWEPPSDKPCFDEADSLAVHEYVRALLHEWEGGQIDHILTRNYTAFRYFGLSALGDSPTENNEVDPKGIRPYRVADPFLWLLSRFGMVPTSKG</sequence>
<evidence type="ECO:0000313" key="2">
    <source>
        <dbReference type="EMBL" id="ACY96978.1"/>
    </source>
</evidence>
<evidence type="ECO:0000259" key="1">
    <source>
        <dbReference type="Pfam" id="PF19993"/>
    </source>
</evidence>
<dbReference type="eggNOG" id="COG0699">
    <property type="taxonomic scope" value="Bacteria"/>
</dbReference>
<reference evidence="2 3" key="1">
    <citation type="journal article" date="2011" name="Stand. Genomic Sci.">
        <title>Complete genome sequence of Thermomonospora curvata type strain (B9).</title>
        <authorList>
            <person name="Chertkov O."/>
            <person name="Sikorski J."/>
            <person name="Nolan M."/>
            <person name="Lapidus A."/>
            <person name="Lucas S."/>
            <person name="Del Rio T.G."/>
            <person name="Tice H."/>
            <person name="Cheng J.F."/>
            <person name="Goodwin L."/>
            <person name="Pitluck S."/>
            <person name="Liolios K."/>
            <person name="Ivanova N."/>
            <person name="Mavromatis K."/>
            <person name="Mikhailova N."/>
            <person name="Ovchinnikova G."/>
            <person name="Pati A."/>
            <person name="Chen A."/>
            <person name="Palaniappan K."/>
            <person name="Djao O.D."/>
            <person name="Land M."/>
            <person name="Hauser L."/>
            <person name="Chang Y.J."/>
            <person name="Jeffries C.D."/>
            <person name="Brettin T."/>
            <person name="Han C."/>
            <person name="Detter J.C."/>
            <person name="Rohde M."/>
            <person name="Goker M."/>
            <person name="Woyke T."/>
            <person name="Bristow J."/>
            <person name="Eisen J.A."/>
            <person name="Markowitz V."/>
            <person name="Hugenholtz P."/>
            <person name="Klenk H.P."/>
            <person name="Kyrpides N.C."/>
        </authorList>
    </citation>
    <scope>NUCLEOTIDE SEQUENCE [LARGE SCALE GENOMIC DNA]</scope>
    <source>
        <strain evidence="3">ATCC 19995 / DSM 43183 / JCM 3096 / KCTC 9072 / NBRC 15933 / NCIMB 10081 / Henssen B9</strain>
    </source>
</reference>
<dbReference type="HOGENOM" id="CLU_050655_0_0_11"/>
<dbReference type="InterPro" id="IPR045528">
    <property type="entry name" value="DO-GTPase2"/>
</dbReference>
<protein>
    <recommendedName>
        <fullName evidence="1">Double-GTPase 2 domain-containing protein</fullName>
    </recommendedName>
</protein>
<feature type="domain" description="Double-GTPase 2" evidence="1">
    <location>
        <begin position="102"/>
        <end position="299"/>
    </location>
</feature>
<dbReference type="AlphaFoldDB" id="D1AA42"/>
<keyword evidence="3" id="KW-1185">Reference proteome</keyword>